<gene>
    <name evidence="2" type="ORF">CI238_05146</name>
</gene>
<organism evidence="2 3">
    <name type="scientific">Colletotrichum incanum</name>
    <name type="common">Soybean anthracnose fungus</name>
    <dbReference type="NCBI Taxonomy" id="1573173"/>
    <lineage>
        <taxon>Eukaryota</taxon>
        <taxon>Fungi</taxon>
        <taxon>Dikarya</taxon>
        <taxon>Ascomycota</taxon>
        <taxon>Pezizomycotina</taxon>
        <taxon>Sordariomycetes</taxon>
        <taxon>Hypocreomycetidae</taxon>
        <taxon>Glomerellales</taxon>
        <taxon>Glomerellaceae</taxon>
        <taxon>Colletotrichum</taxon>
        <taxon>Colletotrichum spaethianum species complex</taxon>
    </lineage>
</organism>
<evidence type="ECO:0000313" key="2">
    <source>
        <dbReference type="EMBL" id="KZL85701.1"/>
    </source>
</evidence>
<dbReference type="EMBL" id="LFIW01000576">
    <property type="protein sequence ID" value="KZL85701.1"/>
    <property type="molecule type" value="Genomic_DNA"/>
</dbReference>
<evidence type="ECO:0000256" key="1">
    <source>
        <dbReference type="SAM" id="MobiDB-lite"/>
    </source>
</evidence>
<comment type="caution">
    <text evidence="2">The sequence shown here is derived from an EMBL/GenBank/DDBJ whole genome shotgun (WGS) entry which is preliminary data.</text>
</comment>
<reference evidence="2 3" key="1">
    <citation type="submission" date="2015-06" db="EMBL/GenBank/DDBJ databases">
        <title>Survival trade-offs in plant roots during colonization by closely related pathogenic and mutualistic fungi.</title>
        <authorList>
            <person name="Hacquard S."/>
            <person name="Kracher B."/>
            <person name="Hiruma K."/>
            <person name="Weinman A."/>
            <person name="Muench P."/>
            <person name="Garrido Oter R."/>
            <person name="Ver Loren van Themaat E."/>
            <person name="Dallerey J.-F."/>
            <person name="Damm U."/>
            <person name="Henrissat B."/>
            <person name="Lespinet O."/>
            <person name="Thon M."/>
            <person name="Kemen E."/>
            <person name="McHardy A.C."/>
            <person name="Schulze-Lefert P."/>
            <person name="O'Connell R.J."/>
        </authorList>
    </citation>
    <scope>NUCLEOTIDE SEQUENCE [LARGE SCALE GENOMIC DNA]</scope>
    <source>
        <strain evidence="2 3">MAFF 238704</strain>
    </source>
</reference>
<evidence type="ECO:0000313" key="3">
    <source>
        <dbReference type="Proteomes" id="UP000076584"/>
    </source>
</evidence>
<feature type="compositionally biased region" description="Low complexity" evidence="1">
    <location>
        <begin position="7"/>
        <end position="20"/>
    </location>
</feature>
<proteinExistence type="predicted"/>
<sequence>LPPSSPASPSRPRSSRSVKPPMSPAPVSTAPRSAARPMFSALRTSTAATRPRRPARLISSATSALPLDSVLDAASCLFWTRVSFATTPLVFRTKLLHGKFIELKHSIPEWLSRQDRYNTVRP</sequence>
<feature type="region of interest" description="Disordered" evidence="1">
    <location>
        <begin position="1"/>
        <end position="37"/>
    </location>
</feature>
<dbReference type="Proteomes" id="UP000076584">
    <property type="component" value="Unassembled WGS sequence"/>
</dbReference>
<dbReference type="AlphaFoldDB" id="A0A162N938"/>
<keyword evidence="3" id="KW-1185">Reference proteome</keyword>
<name>A0A162N938_COLIC</name>
<accession>A0A162N938</accession>
<feature type="non-terminal residue" evidence="2">
    <location>
        <position position="1"/>
    </location>
</feature>
<protein>
    <submittedName>
        <fullName evidence="2">Uncharacterized protein</fullName>
    </submittedName>
</protein>